<comment type="caution">
    <text evidence="1">The sequence shown here is derived from an EMBL/GenBank/DDBJ whole genome shotgun (WGS) entry which is preliminary data.</text>
</comment>
<gene>
    <name evidence="1" type="ORF">CFP56_006859</name>
</gene>
<sequence length="35" mass="4165">MGIGVVRRVHVLRVLRQAPRPRRPHLLRLIHHLLV</sequence>
<name>A0AAW0M758_QUESU</name>
<reference evidence="1" key="2">
    <citation type="journal article" date="2018" name="Sci. Data">
        <title>The draft genome sequence of cork oak.</title>
        <authorList>
            <person name="Ramos A.M."/>
            <person name="Usie A."/>
            <person name="Barbosa P."/>
            <person name="Barros P.M."/>
            <person name="Capote T."/>
            <person name="Chaves I."/>
            <person name="Simoes F."/>
            <person name="Abreu I."/>
            <person name="Carrasquinho I."/>
            <person name="Faro C."/>
            <person name="Guimaraes J.B."/>
            <person name="Mendonca D."/>
            <person name="Nobrega F."/>
            <person name="Rodrigues L."/>
            <person name="Saibo N.J.M."/>
            <person name="Varela M.C."/>
            <person name="Egas C."/>
            <person name="Matos J."/>
            <person name="Miguel C.M."/>
            <person name="Oliveira M.M."/>
            <person name="Ricardo C.P."/>
            <person name="Goncalves S."/>
        </authorList>
    </citation>
    <scope>NUCLEOTIDE SEQUENCE [LARGE SCALE GENOMIC DNA]</scope>
    <source>
        <strain evidence="1">HL8</strain>
    </source>
</reference>
<accession>A0AAW0M758</accession>
<evidence type="ECO:0000313" key="1">
    <source>
        <dbReference type="EMBL" id="KAK7859282.1"/>
    </source>
</evidence>
<organism evidence="1">
    <name type="scientific">Quercus suber</name>
    <name type="common">Cork oak</name>
    <dbReference type="NCBI Taxonomy" id="58331"/>
    <lineage>
        <taxon>Eukaryota</taxon>
        <taxon>Viridiplantae</taxon>
        <taxon>Streptophyta</taxon>
        <taxon>Embryophyta</taxon>
        <taxon>Tracheophyta</taxon>
        <taxon>Spermatophyta</taxon>
        <taxon>Magnoliopsida</taxon>
        <taxon>eudicotyledons</taxon>
        <taxon>Gunneridae</taxon>
        <taxon>Pentapetalae</taxon>
        <taxon>rosids</taxon>
        <taxon>fabids</taxon>
        <taxon>Fagales</taxon>
        <taxon>Fagaceae</taxon>
        <taxon>Quercus</taxon>
    </lineage>
</organism>
<reference evidence="1" key="1">
    <citation type="submission" date="2017-12" db="EMBL/GenBank/DDBJ databases">
        <authorList>
            <person name="Barbosa P."/>
            <person name="Usie A."/>
            <person name="Ramos A.M."/>
        </authorList>
    </citation>
    <scope>NUCLEOTIDE SEQUENCE</scope>
    <source>
        <strain evidence="1">HL8</strain>
        <tissue evidence="1">Leaves</tissue>
    </source>
</reference>
<reference evidence="1" key="3">
    <citation type="submission" date="2023-07" db="EMBL/GenBank/DDBJ databases">
        <title>An improved reference 1 genome and first organelle genomes of Quercus suber.</title>
        <authorList>
            <consortium name="Genosuber Consortium"/>
            <person name="Usie A."/>
            <person name="Serra O."/>
            <person name="Barros P."/>
        </authorList>
    </citation>
    <scope>NUCLEOTIDE SEQUENCE</scope>
    <source>
        <strain evidence="1">HL8</strain>
        <tissue evidence="1">Leaves</tissue>
    </source>
</reference>
<protein>
    <submittedName>
        <fullName evidence="1">Uncharacterized protein</fullName>
    </submittedName>
</protein>
<dbReference type="EMBL" id="PKMF04000013">
    <property type="protein sequence ID" value="KAK7859282.1"/>
    <property type="molecule type" value="Genomic_DNA"/>
</dbReference>
<dbReference type="AlphaFoldDB" id="A0AAW0M758"/>
<proteinExistence type="predicted"/>